<evidence type="ECO:0000259" key="4">
    <source>
        <dbReference type="PROSITE" id="PS50102"/>
    </source>
</evidence>
<evidence type="ECO:0000256" key="3">
    <source>
        <dbReference type="SAM" id="MobiDB-lite"/>
    </source>
</evidence>
<dbReference type="AlphaFoldDB" id="A0A7J6RT85"/>
<evidence type="ECO:0000256" key="1">
    <source>
        <dbReference type="ARBA" id="ARBA00022884"/>
    </source>
</evidence>
<name>A0A7J6RT85_PEROL</name>
<dbReference type="InterPro" id="IPR012677">
    <property type="entry name" value="Nucleotide-bd_a/b_plait_sf"/>
</dbReference>
<dbReference type="SUPFAM" id="SSF54928">
    <property type="entry name" value="RNA-binding domain, RBD"/>
    <property type="match status" value="1"/>
</dbReference>
<organism evidence="5 6">
    <name type="scientific">Perkinsus olseni</name>
    <name type="common">Perkinsus atlanticus</name>
    <dbReference type="NCBI Taxonomy" id="32597"/>
    <lineage>
        <taxon>Eukaryota</taxon>
        <taxon>Sar</taxon>
        <taxon>Alveolata</taxon>
        <taxon>Perkinsozoa</taxon>
        <taxon>Perkinsea</taxon>
        <taxon>Perkinsida</taxon>
        <taxon>Perkinsidae</taxon>
        <taxon>Perkinsus</taxon>
    </lineage>
</organism>
<feature type="non-terminal residue" evidence="5">
    <location>
        <position position="1"/>
    </location>
</feature>
<reference evidence="5 6" key="1">
    <citation type="submission" date="2020-04" db="EMBL/GenBank/DDBJ databases">
        <title>Perkinsus olseni comparative genomics.</title>
        <authorList>
            <person name="Bogema D.R."/>
        </authorList>
    </citation>
    <scope>NUCLEOTIDE SEQUENCE [LARGE SCALE GENOMIC DNA]</scope>
    <source>
        <strain evidence="5 6">ATCC PRA-207</strain>
    </source>
</reference>
<dbReference type="GO" id="GO:0003723">
    <property type="term" value="F:RNA binding"/>
    <property type="evidence" value="ECO:0007669"/>
    <property type="project" value="UniProtKB-UniRule"/>
</dbReference>
<dbReference type="EMBL" id="JABANO010023403">
    <property type="protein sequence ID" value="KAF4723611.1"/>
    <property type="molecule type" value="Genomic_DNA"/>
</dbReference>
<comment type="caution">
    <text evidence="5">The sequence shown here is derived from an EMBL/GenBank/DDBJ whole genome shotgun (WGS) entry which is preliminary data.</text>
</comment>
<dbReference type="Gene3D" id="3.30.70.330">
    <property type="match status" value="1"/>
</dbReference>
<dbReference type="Pfam" id="PF00076">
    <property type="entry name" value="RRM_1"/>
    <property type="match status" value="1"/>
</dbReference>
<proteinExistence type="predicted"/>
<evidence type="ECO:0000256" key="2">
    <source>
        <dbReference type="PROSITE-ProRule" id="PRU00176"/>
    </source>
</evidence>
<feature type="region of interest" description="Disordered" evidence="3">
    <location>
        <begin position="244"/>
        <end position="289"/>
    </location>
</feature>
<gene>
    <name evidence="5" type="ORF">FOZ63_005402</name>
</gene>
<protein>
    <recommendedName>
        <fullName evidence="4">RRM domain-containing protein</fullName>
    </recommendedName>
</protein>
<dbReference type="InterPro" id="IPR000504">
    <property type="entry name" value="RRM_dom"/>
</dbReference>
<dbReference type="InterPro" id="IPR035979">
    <property type="entry name" value="RBD_domain_sf"/>
</dbReference>
<dbReference type="SMART" id="SM00360">
    <property type="entry name" value="RRM"/>
    <property type="match status" value="1"/>
</dbReference>
<feature type="domain" description="RRM" evidence="4">
    <location>
        <begin position="149"/>
        <end position="242"/>
    </location>
</feature>
<feature type="region of interest" description="Disordered" evidence="3">
    <location>
        <begin position="1"/>
        <end position="23"/>
    </location>
</feature>
<evidence type="ECO:0000313" key="6">
    <source>
        <dbReference type="Proteomes" id="UP000553632"/>
    </source>
</evidence>
<dbReference type="Proteomes" id="UP000553632">
    <property type="component" value="Unassembled WGS sequence"/>
</dbReference>
<sequence>ATRDYRPQLEVSENQQTSGSSSWDSVWNEYLHHAINAQAAHQHKGGDGSGGAAGLVPPPPPQLLAAAAAAADPAYMVQAAAVAAAAIGQQGGGLPGFLSGGGGVLHTPGVLSPQGLQTGRAGALAGSALLAAPQSSAAAAPSSSSSPPAALFIFHLPPECDDSTLRVLFEQYGQLDSVKVVVGKGYGFVNFVDWDCNYHQSSACDKGGGCALPSVGEAQRAVDALNGFKLGNKRLKVEFKKTRNDSAALAPGRQGPSPPASSSIQQIGEKVAEELDGGAGGEGEKAQEE</sequence>
<dbReference type="PROSITE" id="PS50102">
    <property type="entry name" value="RRM"/>
    <property type="match status" value="1"/>
</dbReference>
<accession>A0A7J6RT85</accession>
<dbReference type="PANTHER" id="PTHR10352">
    <property type="entry name" value="EUKARYOTIC TRANSLATION INITIATION FACTOR 3 SUBUNIT G"/>
    <property type="match status" value="1"/>
</dbReference>
<evidence type="ECO:0000313" key="5">
    <source>
        <dbReference type="EMBL" id="KAF4723611.1"/>
    </source>
</evidence>
<keyword evidence="6" id="KW-1185">Reference proteome</keyword>
<feature type="non-terminal residue" evidence="5">
    <location>
        <position position="289"/>
    </location>
</feature>
<keyword evidence="1 2" id="KW-0694">RNA-binding</keyword>
<feature type="compositionally biased region" description="Polar residues" evidence="3">
    <location>
        <begin position="11"/>
        <end position="23"/>
    </location>
</feature>
<dbReference type="CDD" id="cd00590">
    <property type="entry name" value="RRM_SF"/>
    <property type="match status" value="1"/>
</dbReference>